<evidence type="ECO:0000313" key="1">
    <source>
        <dbReference type="EMBL" id="KJF78078.1"/>
    </source>
</evidence>
<organism evidence="1 2">
    <name type="scientific">Morganella morganii</name>
    <name type="common">Proteus morganii</name>
    <dbReference type="NCBI Taxonomy" id="582"/>
    <lineage>
        <taxon>Bacteria</taxon>
        <taxon>Pseudomonadati</taxon>
        <taxon>Pseudomonadota</taxon>
        <taxon>Gammaproteobacteria</taxon>
        <taxon>Enterobacterales</taxon>
        <taxon>Morganellaceae</taxon>
        <taxon>Morganella</taxon>
    </lineage>
</organism>
<name>A0A0D8LBE6_MORMO</name>
<dbReference type="PATRIC" id="fig|582.24.peg.2665"/>
<gene>
    <name evidence="1" type="ORF">UA45_08545</name>
</gene>
<proteinExistence type="predicted"/>
<reference evidence="1 2" key="1">
    <citation type="submission" date="2015-02" db="EMBL/GenBank/DDBJ databases">
        <title>Whole genome shotgun sequencing of cultured foodborne pathogen.</title>
        <authorList>
            <person name="Timme R."/>
            <person name="Allard M.W."/>
            <person name="Strain E."/>
            <person name="Evans P.S."/>
            <person name="Brown E."/>
        </authorList>
    </citation>
    <scope>NUCLEOTIDE SEQUENCE [LARGE SCALE GENOMIC DNA]</scope>
    <source>
        <strain evidence="1 2">GCSL-TSO-24</strain>
    </source>
</reference>
<protein>
    <submittedName>
        <fullName evidence="1">Uncharacterized protein</fullName>
    </submittedName>
</protein>
<comment type="caution">
    <text evidence="1">The sequence shown here is derived from an EMBL/GenBank/DDBJ whole genome shotgun (WGS) entry which is preliminary data.</text>
</comment>
<accession>A0A0D8LBE6</accession>
<dbReference type="Proteomes" id="UP000032582">
    <property type="component" value="Unassembled WGS sequence"/>
</dbReference>
<sequence length="66" mass="7169">MVNVIPDAKAKSFGLQQAEGTGAQCLYAIDFNFWQGGKGRNPGSIHQYVTRISECGQRSHGLKDDA</sequence>
<dbReference type="EMBL" id="JZSH01000078">
    <property type="protein sequence ID" value="KJF78078.1"/>
    <property type="molecule type" value="Genomic_DNA"/>
</dbReference>
<dbReference type="AlphaFoldDB" id="A0A0D8LBE6"/>
<evidence type="ECO:0000313" key="2">
    <source>
        <dbReference type="Proteomes" id="UP000032582"/>
    </source>
</evidence>